<dbReference type="EMBL" id="BAAAHG010000095">
    <property type="protein sequence ID" value="GAA0932704.1"/>
    <property type="molecule type" value="Genomic_DNA"/>
</dbReference>
<organism evidence="1 2">
    <name type="scientific">Streptomyces thermoalcalitolerans</name>
    <dbReference type="NCBI Taxonomy" id="65605"/>
    <lineage>
        <taxon>Bacteria</taxon>
        <taxon>Bacillati</taxon>
        <taxon>Actinomycetota</taxon>
        <taxon>Actinomycetes</taxon>
        <taxon>Kitasatosporales</taxon>
        <taxon>Streptomycetaceae</taxon>
        <taxon>Streptomyces</taxon>
    </lineage>
</organism>
<name>A0ABP4A7S7_9ACTN</name>
<comment type="caution">
    <text evidence="1">The sequence shown here is derived from an EMBL/GenBank/DDBJ whole genome shotgun (WGS) entry which is preliminary data.</text>
</comment>
<gene>
    <name evidence="1" type="ORF">GCM10009549_56820</name>
</gene>
<evidence type="ECO:0000313" key="1">
    <source>
        <dbReference type="EMBL" id="GAA0932704.1"/>
    </source>
</evidence>
<dbReference type="Proteomes" id="UP001501005">
    <property type="component" value="Unassembled WGS sequence"/>
</dbReference>
<protein>
    <submittedName>
        <fullName evidence="1">Uncharacterized protein</fullName>
    </submittedName>
</protein>
<sequence length="55" mass="6408">MQRDGNRVTELPPDASEGLEYGVIGRTDRCEVLTYNDLPVPLDYWTERRDNDPLR</sequence>
<evidence type="ECO:0000313" key="2">
    <source>
        <dbReference type="Proteomes" id="UP001501005"/>
    </source>
</evidence>
<keyword evidence="2" id="KW-1185">Reference proteome</keyword>
<proteinExistence type="predicted"/>
<reference evidence="2" key="1">
    <citation type="journal article" date="2019" name="Int. J. Syst. Evol. Microbiol.">
        <title>The Global Catalogue of Microorganisms (GCM) 10K type strain sequencing project: providing services to taxonomists for standard genome sequencing and annotation.</title>
        <authorList>
            <consortium name="The Broad Institute Genomics Platform"/>
            <consortium name="The Broad Institute Genome Sequencing Center for Infectious Disease"/>
            <person name="Wu L."/>
            <person name="Ma J."/>
        </authorList>
    </citation>
    <scope>NUCLEOTIDE SEQUENCE [LARGE SCALE GENOMIC DNA]</scope>
    <source>
        <strain evidence="2">JCM 10673</strain>
    </source>
</reference>
<accession>A0ABP4A7S7</accession>